<reference evidence="2" key="1">
    <citation type="submission" date="2022-03" db="EMBL/GenBank/DDBJ databases">
        <title>Aurantimonas Liuensis sp. Nov., isolated from the hadal seawater of the Mariana Trench.</title>
        <authorList>
            <person name="Liu R."/>
        </authorList>
    </citation>
    <scope>NUCLEOTIDE SEQUENCE</scope>
    <source>
        <strain evidence="2">LRZ36</strain>
    </source>
</reference>
<evidence type="ECO:0000313" key="3">
    <source>
        <dbReference type="Proteomes" id="UP001155220"/>
    </source>
</evidence>
<feature type="domain" description="Glycosyl transferase family 25" evidence="1">
    <location>
        <begin position="5"/>
        <end position="169"/>
    </location>
</feature>
<evidence type="ECO:0000259" key="1">
    <source>
        <dbReference type="Pfam" id="PF01755"/>
    </source>
</evidence>
<proteinExistence type="predicted"/>
<accession>A0A9X2KET9</accession>
<dbReference type="CDD" id="cd06532">
    <property type="entry name" value="Glyco_transf_25"/>
    <property type="match status" value="1"/>
</dbReference>
<protein>
    <submittedName>
        <fullName evidence="2">Glycosyltransferase family 25 protein</fullName>
    </submittedName>
</protein>
<keyword evidence="3" id="KW-1185">Reference proteome</keyword>
<dbReference type="Pfam" id="PF01755">
    <property type="entry name" value="Glyco_transf_25"/>
    <property type="match status" value="1"/>
</dbReference>
<evidence type="ECO:0000313" key="2">
    <source>
        <dbReference type="EMBL" id="MCP3055044.1"/>
    </source>
</evidence>
<dbReference type="AlphaFoldDB" id="A0A9X2KET9"/>
<organism evidence="2 3">
    <name type="scientific">Aurantimonas marianensis</name>
    <dbReference type="NCBI Taxonomy" id="2920428"/>
    <lineage>
        <taxon>Bacteria</taxon>
        <taxon>Pseudomonadati</taxon>
        <taxon>Pseudomonadota</taxon>
        <taxon>Alphaproteobacteria</taxon>
        <taxon>Hyphomicrobiales</taxon>
        <taxon>Aurantimonadaceae</taxon>
        <taxon>Aurantimonas</taxon>
    </lineage>
</organism>
<name>A0A9X2KET9_9HYPH</name>
<comment type="caution">
    <text evidence="2">The sequence shown here is derived from an EMBL/GenBank/DDBJ whole genome shotgun (WGS) entry which is preliminary data.</text>
</comment>
<sequence>MRIVYINLDGATERRAFMEEQGARLGLPLERLAAVSADDVSDETAHGIGRAWERPLTRAELACFLSHETVWRQVARESEPALVLEDDVRLAGQLTALLPRLTTLAEIDLLNLESFDRKRIVARRARPLGDVAIVRTYRDKAGAAAYVLWPSGARKLLARARLGAAPADAFIHSLKRLVSYQVEPALAMQLHILKARGIEPPIRIASSVQASRQRLALTRENLPFHVRRLITQVKLAGEHVMRLFGRRYRRTLVDDRDFQPRSAADHSRS</sequence>
<gene>
    <name evidence="2" type="ORF">MJ956_07740</name>
</gene>
<dbReference type="Proteomes" id="UP001155220">
    <property type="component" value="Unassembled WGS sequence"/>
</dbReference>
<dbReference type="EMBL" id="JALHBS010000040">
    <property type="protein sequence ID" value="MCP3055044.1"/>
    <property type="molecule type" value="Genomic_DNA"/>
</dbReference>
<dbReference type="RefSeq" id="WP_253963909.1">
    <property type="nucleotide sequence ID" value="NZ_JALHBS010000040.1"/>
</dbReference>
<dbReference type="InterPro" id="IPR002654">
    <property type="entry name" value="Glyco_trans_25"/>
</dbReference>